<reference evidence="2 3" key="1">
    <citation type="journal article" date="2024" name="BMC Genomics">
        <title>De novo assembly and annotation of Popillia japonica's genome with initial clues to its potential as an invasive pest.</title>
        <authorList>
            <person name="Cucini C."/>
            <person name="Boschi S."/>
            <person name="Funari R."/>
            <person name="Cardaioli E."/>
            <person name="Iannotti N."/>
            <person name="Marturano G."/>
            <person name="Paoli F."/>
            <person name="Bruttini M."/>
            <person name="Carapelli A."/>
            <person name="Frati F."/>
            <person name="Nardi F."/>
        </authorList>
    </citation>
    <scope>NUCLEOTIDE SEQUENCE [LARGE SCALE GENOMIC DNA]</scope>
    <source>
        <strain evidence="2">DMR45628</strain>
    </source>
</reference>
<gene>
    <name evidence="2" type="ORF">QE152_g13324</name>
</gene>
<comment type="caution">
    <text evidence="2">The sequence shown here is derived from an EMBL/GenBank/DDBJ whole genome shotgun (WGS) entry which is preliminary data.</text>
</comment>
<dbReference type="AlphaFoldDB" id="A0AAW1LAB5"/>
<evidence type="ECO:0000313" key="3">
    <source>
        <dbReference type="Proteomes" id="UP001458880"/>
    </source>
</evidence>
<evidence type="ECO:0000256" key="1">
    <source>
        <dbReference type="SAM" id="MobiDB-lite"/>
    </source>
</evidence>
<organism evidence="2 3">
    <name type="scientific">Popillia japonica</name>
    <name type="common">Japanese beetle</name>
    <dbReference type="NCBI Taxonomy" id="7064"/>
    <lineage>
        <taxon>Eukaryota</taxon>
        <taxon>Metazoa</taxon>
        <taxon>Ecdysozoa</taxon>
        <taxon>Arthropoda</taxon>
        <taxon>Hexapoda</taxon>
        <taxon>Insecta</taxon>
        <taxon>Pterygota</taxon>
        <taxon>Neoptera</taxon>
        <taxon>Endopterygota</taxon>
        <taxon>Coleoptera</taxon>
        <taxon>Polyphaga</taxon>
        <taxon>Scarabaeiformia</taxon>
        <taxon>Scarabaeidae</taxon>
        <taxon>Rutelinae</taxon>
        <taxon>Popillia</taxon>
    </lineage>
</organism>
<dbReference type="Proteomes" id="UP001458880">
    <property type="component" value="Unassembled WGS sequence"/>
</dbReference>
<protein>
    <submittedName>
        <fullName evidence="2">Uncharacterized protein</fullName>
    </submittedName>
</protein>
<proteinExistence type="predicted"/>
<dbReference type="EMBL" id="JASPKY010000126">
    <property type="protein sequence ID" value="KAK9731841.1"/>
    <property type="molecule type" value="Genomic_DNA"/>
</dbReference>
<sequence>MVKRMYLFPLDTAHLQCASKQSNDDAVGDYSVFLPGMLTMPGILAKFPVGNITESHEQQGYADHEGRLQSQDQTPDHPQGYADHEGRLQSQDQTPDHPLEGTIPKLTILVPYGCL</sequence>
<accession>A0AAW1LAB5</accession>
<feature type="compositionally biased region" description="Basic and acidic residues" evidence="1">
    <location>
        <begin position="55"/>
        <end position="67"/>
    </location>
</feature>
<feature type="region of interest" description="Disordered" evidence="1">
    <location>
        <begin position="55"/>
        <end position="102"/>
    </location>
</feature>
<evidence type="ECO:0000313" key="2">
    <source>
        <dbReference type="EMBL" id="KAK9731841.1"/>
    </source>
</evidence>
<keyword evidence="3" id="KW-1185">Reference proteome</keyword>
<name>A0AAW1LAB5_POPJA</name>